<name>A0A7C2W5Y8_9BACT</name>
<dbReference type="PANTHER" id="PTHR38439:SF3">
    <property type="entry name" value="COPPER-RESISTANT CUPROPROTEIN COPI"/>
    <property type="match status" value="1"/>
</dbReference>
<proteinExistence type="predicted"/>
<comment type="caution">
    <text evidence="5">The sequence shown here is derived from an EMBL/GenBank/DDBJ whole genome shotgun (WGS) entry which is preliminary data.</text>
</comment>
<dbReference type="InterPro" id="IPR028096">
    <property type="entry name" value="EfeO_Cupredoxin"/>
</dbReference>
<keyword evidence="3" id="KW-0812">Transmembrane</keyword>
<accession>A0A7C2W5Y8</accession>
<dbReference type="EMBL" id="DSID01000079">
    <property type="protein sequence ID" value="HEX69807.1"/>
    <property type="molecule type" value="Genomic_DNA"/>
</dbReference>
<organism evidence="5">
    <name type="scientific">Thermorudis sp</name>
    <dbReference type="NCBI Taxonomy" id="1969470"/>
    <lineage>
        <taxon>Bacteria</taxon>
        <taxon>Pseudomonadati</taxon>
        <taxon>Thermomicrobiota</taxon>
        <taxon>Thermomicrobia</taxon>
        <taxon>Thermomicrobia incertae sedis</taxon>
        <taxon>Thermorudis</taxon>
    </lineage>
</organism>
<evidence type="ECO:0000256" key="2">
    <source>
        <dbReference type="ARBA" id="ARBA00023008"/>
    </source>
</evidence>
<evidence type="ECO:0000313" key="5">
    <source>
        <dbReference type="EMBL" id="HEX69807.1"/>
    </source>
</evidence>
<dbReference type="InterPro" id="IPR008972">
    <property type="entry name" value="Cupredoxin"/>
</dbReference>
<keyword evidence="2" id="KW-0186">Copper</keyword>
<dbReference type="SUPFAM" id="SSF49503">
    <property type="entry name" value="Cupredoxins"/>
    <property type="match status" value="1"/>
</dbReference>
<dbReference type="PANTHER" id="PTHR38439">
    <property type="entry name" value="AURACYANIN-B"/>
    <property type="match status" value="1"/>
</dbReference>
<gene>
    <name evidence="5" type="ORF">ENP13_00975</name>
</gene>
<keyword evidence="1" id="KW-0479">Metal-binding</keyword>
<dbReference type="Gene3D" id="2.60.40.420">
    <property type="entry name" value="Cupredoxins - blue copper proteins"/>
    <property type="match status" value="1"/>
</dbReference>
<reference evidence="5" key="1">
    <citation type="journal article" date="2020" name="mSystems">
        <title>Genome- and Community-Level Interaction Insights into Carbon Utilization and Element Cycling Functions of Hydrothermarchaeota in Hydrothermal Sediment.</title>
        <authorList>
            <person name="Zhou Z."/>
            <person name="Liu Y."/>
            <person name="Xu W."/>
            <person name="Pan J."/>
            <person name="Luo Z.H."/>
            <person name="Li M."/>
        </authorList>
    </citation>
    <scope>NUCLEOTIDE SEQUENCE [LARGE SCALE GENOMIC DNA]</scope>
    <source>
        <strain evidence="5">SpSt-192</strain>
    </source>
</reference>
<feature type="transmembrane region" description="Helical" evidence="3">
    <location>
        <begin position="12"/>
        <end position="39"/>
    </location>
</feature>
<dbReference type="GO" id="GO:0046872">
    <property type="term" value="F:metal ion binding"/>
    <property type="evidence" value="ECO:0007669"/>
    <property type="project" value="UniProtKB-KW"/>
</dbReference>
<evidence type="ECO:0000256" key="3">
    <source>
        <dbReference type="SAM" id="Phobius"/>
    </source>
</evidence>
<dbReference type="AlphaFoldDB" id="A0A7C2W5Y8"/>
<sequence length="158" mass="16523">MNAERRSWEGLLALLFGVGLLLVTCLAVTFIAAACWVGAGAWRDGQVRKPPAAATAVVPSGTPGAGNTVRVVASEFELALDSLQVPAGTVTFVVENQGQVPHDFRIRGDGVDERTPMLQPGESAQLTVELQPGTYSYECTVGGHARLGMQGELTVTGS</sequence>
<keyword evidence="3" id="KW-0472">Membrane</keyword>
<evidence type="ECO:0000259" key="4">
    <source>
        <dbReference type="Pfam" id="PF13473"/>
    </source>
</evidence>
<evidence type="ECO:0000256" key="1">
    <source>
        <dbReference type="ARBA" id="ARBA00022723"/>
    </source>
</evidence>
<dbReference type="Pfam" id="PF13473">
    <property type="entry name" value="Cupredoxin_1"/>
    <property type="match status" value="1"/>
</dbReference>
<protein>
    <recommendedName>
        <fullName evidence="4">EfeO-type cupredoxin-like domain-containing protein</fullName>
    </recommendedName>
</protein>
<keyword evidence="3" id="KW-1133">Transmembrane helix</keyword>
<dbReference type="PROSITE" id="PS51257">
    <property type="entry name" value="PROKAR_LIPOPROTEIN"/>
    <property type="match status" value="1"/>
</dbReference>
<feature type="domain" description="EfeO-type cupredoxin-like" evidence="4">
    <location>
        <begin position="65"/>
        <end position="155"/>
    </location>
</feature>
<dbReference type="InterPro" id="IPR050845">
    <property type="entry name" value="Cu-binding_ET"/>
</dbReference>